<reference evidence="3 4" key="2">
    <citation type="journal article" date="2011" name="Stand. Genomic Sci.">
        <title>Complete genome sequence of Staphylothermus hellenicus P8.</title>
        <authorList>
            <person name="Anderson I."/>
            <person name="Wirth R."/>
            <person name="Lucas S."/>
            <person name="Copeland A."/>
            <person name="Lapidus A."/>
            <person name="Cheng J.F."/>
            <person name="Goodwin L."/>
            <person name="Pitluck S."/>
            <person name="Davenport K."/>
            <person name="Detter J.C."/>
            <person name="Han C."/>
            <person name="Tapia R."/>
            <person name="Land M."/>
            <person name="Hauser L."/>
            <person name="Pati A."/>
            <person name="Mikhailova N."/>
            <person name="Woyke T."/>
            <person name="Klenk H.P."/>
            <person name="Kyrpides N."/>
            <person name="Ivanova N."/>
        </authorList>
    </citation>
    <scope>NUCLEOTIDE SEQUENCE [LARGE SCALE GENOMIC DNA]</scope>
    <source>
        <strain evidence="4">DSM 12710 / JCM 10830 / BK20S6-10-b1 / P8</strain>
    </source>
</reference>
<dbReference type="InterPro" id="IPR006342">
    <property type="entry name" value="FkbM_mtfrase"/>
</dbReference>
<dbReference type="EMBL" id="CP002051">
    <property type="protein sequence ID" value="ADI31996.1"/>
    <property type="molecule type" value="Genomic_DNA"/>
</dbReference>
<proteinExistence type="predicted"/>
<feature type="domain" description="Methyltransferase FkbM" evidence="2">
    <location>
        <begin position="101"/>
        <end position="255"/>
    </location>
</feature>
<dbReference type="Proteomes" id="UP000002573">
    <property type="component" value="Chromosome"/>
</dbReference>
<dbReference type="GeneID" id="9234176"/>
<dbReference type="eggNOG" id="arCOG01402">
    <property type="taxonomic scope" value="Archaea"/>
</dbReference>
<dbReference type="GO" id="GO:0008168">
    <property type="term" value="F:methyltransferase activity"/>
    <property type="evidence" value="ECO:0007669"/>
    <property type="project" value="UniProtKB-KW"/>
</dbReference>
<dbReference type="InterPro" id="IPR029063">
    <property type="entry name" value="SAM-dependent_MTases_sf"/>
</dbReference>
<dbReference type="RefSeq" id="WP_013143194.1">
    <property type="nucleotide sequence ID" value="NC_014205.1"/>
</dbReference>
<dbReference type="PANTHER" id="PTHR34203">
    <property type="entry name" value="METHYLTRANSFERASE, FKBM FAMILY PROTEIN"/>
    <property type="match status" value="1"/>
</dbReference>
<dbReference type="KEGG" id="shc:Shell_0887"/>
<gene>
    <name evidence="3" type="ordered locus">Shell_0887</name>
</gene>
<accession>D7D8A0</accession>
<organism evidence="3 4">
    <name type="scientific">Staphylothermus hellenicus (strain DSM 12710 / JCM 10830 / BK20S6-10-b1 / P8)</name>
    <dbReference type="NCBI Taxonomy" id="591019"/>
    <lineage>
        <taxon>Archaea</taxon>
        <taxon>Thermoproteota</taxon>
        <taxon>Thermoprotei</taxon>
        <taxon>Desulfurococcales</taxon>
        <taxon>Desulfurococcaceae</taxon>
        <taxon>Staphylothermus</taxon>
    </lineage>
</organism>
<dbReference type="Gene3D" id="3.40.50.150">
    <property type="entry name" value="Vaccinia Virus protein VP39"/>
    <property type="match status" value="1"/>
</dbReference>
<dbReference type="OrthoDB" id="275825at2157"/>
<keyword evidence="1" id="KW-0472">Membrane</keyword>
<sequence>MISLKRLKRRTILCLKGKRAIDKFRIVMFSMFWSLISVMPSAFKPILHRLADLAIRGVIIQYRGSYYSLSEASSVYLFYSEYEPWTWKYLQSLKQDHVFIDVGAHIGLYTIYVANILRGRVIAIEPNPESYEFLLRNIQLNNLKRVIALNIVAWKEDGRLRLCYTPGDTTRSSVKRIKGQERCVSVRARKLDSLLRELNIDRIDLVKIDVEGAEREVLQGMEKILEHYKPRLIVEIWRENLKNVLKYLRKLNYSFTVIPESISSDSLYIYAYPA</sequence>
<dbReference type="NCBIfam" id="TIGR01444">
    <property type="entry name" value="fkbM_fam"/>
    <property type="match status" value="1"/>
</dbReference>
<keyword evidence="4" id="KW-1185">Reference proteome</keyword>
<keyword evidence="3" id="KW-0489">Methyltransferase</keyword>
<dbReference type="HOGENOM" id="CLU_1014180_0_0_2"/>
<feature type="transmembrane region" description="Helical" evidence="1">
    <location>
        <begin position="26"/>
        <end position="43"/>
    </location>
</feature>
<dbReference type="PANTHER" id="PTHR34203:SF15">
    <property type="entry name" value="SLL1173 PROTEIN"/>
    <property type="match status" value="1"/>
</dbReference>
<dbReference type="Pfam" id="PF05050">
    <property type="entry name" value="Methyltransf_21"/>
    <property type="match status" value="1"/>
</dbReference>
<protein>
    <submittedName>
        <fullName evidence="3">Methyltransferase FkbM family</fullName>
    </submittedName>
</protein>
<keyword evidence="1" id="KW-1133">Transmembrane helix</keyword>
<keyword evidence="3" id="KW-0808">Transferase</keyword>
<dbReference type="AlphaFoldDB" id="D7D8A0"/>
<dbReference type="InterPro" id="IPR052514">
    <property type="entry name" value="SAM-dependent_MTase"/>
</dbReference>
<evidence type="ECO:0000256" key="1">
    <source>
        <dbReference type="SAM" id="Phobius"/>
    </source>
</evidence>
<evidence type="ECO:0000313" key="3">
    <source>
        <dbReference type="EMBL" id="ADI31996.1"/>
    </source>
</evidence>
<dbReference type="CDD" id="cd02440">
    <property type="entry name" value="AdoMet_MTases"/>
    <property type="match status" value="1"/>
</dbReference>
<evidence type="ECO:0000313" key="4">
    <source>
        <dbReference type="Proteomes" id="UP000002573"/>
    </source>
</evidence>
<evidence type="ECO:0000259" key="2">
    <source>
        <dbReference type="Pfam" id="PF05050"/>
    </source>
</evidence>
<reference evidence="4" key="1">
    <citation type="submission" date="2010-05" db="EMBL/GenBank/DDBJ databases">
        <title>Complete sequence of Staphylothermus hellenicus DSM 12710.</title>
        <authorList>
            <consortium name="US DOE Joint Genome Institute"/>
            <person name="Lucas S."/>
            <person name="Copeland A."/>
            <person name="Lapidus A."/>
            <person name="Cheng J.-F."/>
            <person name="Bruce D."/>
            <person name="Goodwin L."/>
            <person name="Pitluck S."/>
            <person name="Davenport K."/>
            <person name="Detter J.C."/>
            <person name="Han C."/>
            <person name="Tapia R."/>
            <person name="Larimer F."/>
            <person name="Land M."/>
            <person name="Hauser L."/>
            <person name="Kyrpides N."/>
            <person name="Mikhailova N."/>
            <person name="Anderson I.J."/>
            <person name="Woyke T."/>
        </authorList>
    </citation>
    <scope>NUCLEOTIDE SEQUENCE [LARGE SCALE GENOMIC DNA]</scope>
    <source>
        <strain evidence="4">DSM 12710 / JCM 10830 / BK20S6-10-b1 / P8</strain>
    </source>
</reference>
<dbReference type="GO" id="GO:0032259">
    <property type="term" value="P:methylation"/>
    <property type="evidence" value="ECO:0007669"/>
    <property type="project" value="UniProtKB-KW"/>
</dbReference>
<dbReference type="STRING" id="591019.Shell_0887"/>
<keyword evidence="1" id="KW-0812">Transmembrane</keyword>
<dbReference type="SUPFAM" id="SSF53335">
    <property type="entry name" value="S-adenosyl-L-methionine-dependent methyltransferases"/>
    <property type="match status" value="1"/>
</dbReference>
<name>D7D8A0_STAHD</name>